<dbReference type="RefSeq" id="WP_157031449.1">
    <property type="nucleotide sequence ID" value="NZ_CVLB01000001.1"/>
</dbReference>
<evidence type="ECO:0000313" key="1">
    <source>
        <dbReference type="EMBL" id="CRF32639.1"/>
    </source>
</evidence>
<keyword evidence="2" id="KW-1185">Reference proteome</keyword>
<proteinExistence type="predicted"/>
<gene>
    <name evidence="1" type="ORF">BRSU_0929</name>
</gene>
<organism evidence="1 2">
    <name type="scientific">Brachyspira suanatina</name>
    <dbReference type="NCBI Taxonomy" id="381802"/>
    <lineage>
        <taxon>Bacteria</taxon>
        <taxon>Pseudomonadati</taxon>
        <taxon>Spirochaetota</taxon>
        <taxon>Spirochaetia</taxon>
        <taxon>Brachyspirales</taxon>
        <taxon>Brachyspiraceae</taxon>
        <taxon>Brachyspira</taxon>
    </lineage>
</organism>
<protein>
    <submittedName>
        <fullName evidence="1">Uncharacterized protein</fullName>
    </submittedName>
</protein>
<dbReference type="EMBL" id="CVLB01000001">
    <property type="protein sequence ID" value="CRF32639.1"/>
    <property type="molecule type" value="Genomic_DNA"/>
</dbReference>
<accession>A0A0G4K5R4</accession>
<name>A0A0G4K5R4_9SPIR</name>
<dbReference type="AlphaFoldDB" id="A0A0G4K5R4"/>
<evidence type="ECO:0000313" key="2">
    <source>
        <dbReference type="Proteomes" id="UP000043763"/>
    </source>
</evidence>
<sequence>MKSVLEIYEEFKNKMNLFDKLKNCRLLYLGKKYLLNYNYKKAIEVFIRLKDLYIN</sequence>
<dbReference type="Proteomes" id="UP000043763">
    <property type="component" value="Unassembled WGS sequence"/>
</dbReference>
<reference evidence="2" key="1">
    <citation type="submission" date="2015-04" db="EMBL/GenBank/DDBJ databases">
        <authorList>
            <person name="Mushtaq Mamoona"/>
        </authorList>
    </citation>
    <scope>NUCLEOTIDE SEQUENCE [LARGE SCALE GENOMIC DNA]</scope>
    <source>
        <strain evidence="2">AN4859/03</strain>
    </source>
</reference>